<comment type="caution">
    <text evidence="1">The sequence shown here is derived from an EMBL/GenBank/DDBJ whole genome shotgun (WGS) entry which is preliminary data.</text>
</comment>
<name>A0ACC6FU50_9HELI</name>
<sequence length="111" mass="12762">MPSQDSFLQYCVNGVLNMPPHHISRFSDKTLQEIANIFNLELLEIYHEQVQPEHIDFYKATMWAKLFLPTPLIDRGLLRKFINKAGFIGRSFIKIPPNAYGHTAVAVYTIA</sequence>
<accession>A0ACC6FU50</accession>
<proteinExistence type="predicted"/>
<dbReference type="EMBL" id="JANURN010000006">
    <property type="protein sequence ID" value="MDL0082495.1"/>
    <property type="molecule type" value="Genomic_DNA"/>
</dbReference>
<gene>
    <name evidence="1" type="ORF">NYG90_07415</name>
</gene>
<protein>
    <submittedName>
        <fullName evidence="1">Uncharacterized protein</fullName>
    </submittedName>
</protein>
<organism evidence="1 2">
    <name type="scientific">Helicobacter zhangjianzhongii</name>
    <dbReference type="NCBI Taxonomy" id="2974574"/>
    <lineage>
        <taxon>Bacteria</taxon>
        <taxon>Pseudomonadati</taxon>
        <taxon>Campylobacterota</taxon>
        <taxon>Epsilonproteobacteria</taxon>
        <taxon>Campylobacterales</taxon>
        <taxon>Helicobacteraceae</taxon>
        <taxon>Helicobacter</taxon>
    </lineage>
</organism>
<evidence type="ECO:0000313" key="2">
    <source>
        <dbReference type="Proteomes" id="UP001173802"/>
    </source>
</evidence>
<reference evidence="1 2" key="1">
    <citation type="journal article" date="2023" name="Microorganisms">
        <title>Isolation and Genomic Characteristics of Cat-Borne Campylobacter felis sp. nov. and Sheep-Borne Campylobacter ovis sp. nov.</title>
        <authorList>
            <person name="Wang H."/>
            <person name="Li Y."/>
            <person name="Gu Y."/>
            <person name="Zhou G."/>
            <person name="Chen X."/>
            <person name="Zhang X."/>
            <person name="Shao Z."/>
            <person name="Zhang J."/>
            <person name="Zhang M."/>
        </authorList>
    </citation>
    <scope>NUCLEOTIDE SEQUENCE [LARGE SCALE GENOMIC DNA]</scope>
    <source>
        <strain evidence="1 2">XJK30-2</strain>
    </source>
</reference>
<evidence type="ECO:0000313" key="1">
    <source>
        <dbReference type="EMBL" id="MDL0082495.1"/>
    </source>
</evidence>
<dbReference type="Proteomes" id="UP001173802">
    <property type="component" value="Unassembled WGS sequence"/>
</dbReference>
<keyword evidence="2" id="KW-1185">Reference proteome</keyword>